<dbReference type="InterPro" id="IPR014756">
    <property type="entry name" value="Ig_E-set"/>
</dbReference>
<evidence type="ECO:0000313" key="3">
    <source>
        <dbReference type="EMBL" id="MBP3191384.1"/>
    </source>
</evidence>
<keyword evidence="4" id="KW-1185">Reference proteome</keyword>
<keyword evidence="1" id="KW-0472">Membrane</keyword>
<dbReference type="EMBL" id="JAFIDN010000001">
    <property type="protein sequence ID" value="MBP3191384.1"/>
    <property type="molecule type" value="Genomic_DNA"/>
</dbReference>
<evidence type="ECO:0000256" key="1">
    <source>
        <dbReference type="SAM" id="Phobius"/>
    </source>
</evidence>
<dbReference type="InterPro" id="IPR032640">
    <property type="entry name" value="AMPK1_CBM"/>
</dbReference>
<sequence length="263" mass="30239">MTINKDELLRRFLDGELSESEEQKALHVIADDPELRQILKFDLHLRQNLSREPQSSKFVQHDINSADSPGFNPENLENRVMHSLKLHEKSGESIASEQVNMPGKSRKRTVLNRLTETIRSLWQPREVLWRPVWSVGVAVFLLLILVLSPVMIMSLMEQEPQRAPDMPVRQIVEQTTDQVMMRFVYVDREAESVAVAGDFSDWEPIQLNRQNINGDVAWTGIIPLPRGEHRYMFIKDGEDWATDPLANRFVDDGFGNKNAVISL</sequence>
<accession>A0A8J7RPC4</accession>
<dbReference type="RefSeq" id="WP_210509831.1">
    <property type="nucleotide sequence ID" value="NZ_JAFIDN010000001.1"/>
</dbReference>
<dbReference type="Gene3D" id="2.60.40.10">
    <property type="entry name" value="Immunoglobulins"/>
    <property type="match status" value="1"/>
</dbReference>
<dbReference type="InterPro" id="IPR013783">
    <property type="entry name" value="Ig-like_fold"/>
</dbReference>
<keyword evidence="1" id="KW-0812">Transmembrane</keyword>
<dbReference type="CDD" id="cd02859">
    <property type="entry name" value="E_set_AMPKbeta_like_N"/>
    <property type="match status" value="1"/>
</dbReference>
<evidence type="ECO:0000259" key="2">
    <source>
        <dbReference type="Pfam" id="PF16561"/>
    </source>
</evidence>
<organism evidence="3 4">
    <name type="scientific">Natronogracilivirga saccharolytica</name>
    <dbReference type="NCBI Taxonomy" id="2812953"/>
    <lineage>
        <taxon>Bacteria</taxon>
        <taxon>Pseudomonadati</taxon>
        <taxon>Balneolota</taxon>
        <taxon>Balneolia</taxon>
        <taxon>Balneolales</taxon>
        <taxon>Cyclonatronaceae</taxon>
        <taxon>Natronogracilivirga</taxon>
    </lineage>
</organism>
<dbReference type="Proteomes" id="UP000673975">
    <property type="component" value="Unassembled WGS sequence"/>
</dbReference>
<name>A0A8J7RPC4_9BACT</name>
<dbReference type="Pfam" id="PF16561">
    <property type="entry name" value="AMPK1_CBM"/>
    <property type="match status" value="1"/>
</dbReference>
<gene>
    <name evidence="3" type="ORF">NATSA_01790</name>
</gene>
<protein>
    <submittedName>
        <fullName evidence="3">Glycogen-binding domain-containing protein</fullName>
    </submittedName>
</protein>
<feature type="domain" description="AMP-activated protein kinase glycogen-binding" evidence="2">
    <location>
        <begin position="188"/>
        <end position="262"/>
    </location>
</feature>
<reference evidence="3" key="1">
    <citation type="submission" date="2021-02" db="EMBL/GenBank/DDBJ databases">
        <title>Natronogracilivirga saccharolytica gen. nov. sp. nov. a new anaerobic, haloalkiliphilic carbohydrate-fermenting bacterium from soda lake and proposing of Cyclonatronumiaceae fam. nov. in the phylum Balneolaeota.</title>
        <authorList>
            <person name="Zhilina T.N."/>
            <person name="Sorokin D.Y."/>
            <person name="Zavarzina D.G."/>
            <person name="Toshchakov S.V."/>
            <person name="Kublanov I.V."/>
        </authorList>
    </citation>
    <scope>NUCLEOTIDE SEQUENCE</scope>
    <source>
        <strain evidence="3">Z-1702</strain>
    </source>
</reference>
<dbReference type="AlphaFoldDB" id="A0A8J7RPC4"/>
<evidence type="ECO:0000313" key="4">
    <source>
        <dbReference type="Proteomes" id="UP000673975"/>
    </source>
</evidence>
<dbReference type="SUPFAM" id="SSF81296">
    <property type="entry name" value="E set domains"/>
    <property type="match status" value="1"/>
</dbReference>
<comment type="caution">
    <text evidence="3">The sequence shown here is derived from an EMBL/GenBank/DDBJ whole genome shotgun (WGS) entry which is preliminary data.</text>
</comment>
<proteinExistence type="predicted"/>
<feature type="transmembrane region" description="Helical" evidence="1">
    <location>
        <begin position="132"/>
        <end position="156"/>
    </location>
</feature>
<keyword evidence="1" id="KW-1133">Transmembrane helix</keyword>